<evidence type="ECO:0000256" key="4">
    <source>
        <dbReference type="ARBA" id="ARBA00022475"/>
    </source>
</evidence>
<keyword evidence="7" id="KW-0472">Membrane</keyword>
<dbReference type="Proteomes" id="UP000287394">
    <property type="component" value="Chromosome"/>
</dbReference>
<dbReference type="Pfam" id="PF01061">
    <property type="entry name" value="ABC2_membrane"/>
    <property type="match status" value="1"/>
</dbReference>
<keyword evidence="3" id="KW-0813">Transport</keyword>
<dbReference type="RefSeq" id="WP_119321324.1">
    <property type="nucleotide sequence ID" value="NZ_AP025739.1"/>
</dbReference>
<evidence type="ECO:0000256" key="5">
    <source>
        <dbReference type="ARBA" id="ARBA00022692"/>
    </source>
</evidence>
<name>A0A402CVD5_9BACT</name>
<reference evidence="8 9" key="1">
    <citation type="journal article" date="2019" name="Int. J. Syst. Evol. Microbiol.">
        <title>Capsulimonas corticalis gen. nov., sp. nov., an aerobic capsulated bacterium, of a novel bacterial order, Capsulimonadales ord. nov., of the class Armatimonadia of the phylum Armatimonadetes.</title>
        <authorList>
            <person name="Li J."/>
            <person name="Kudo C."/>
            <person name="Tonouchi A."/>
        </authorList>
    </citation>
    <scope>NUCLEOTIDE SEQUENCE [LARGE SCALE GENOMIC DNA]</scope>
    <source>
        <strain evidence="8 9">AX-7</strain>
    </source>
</reference>
<evidence type="ECO:0000313" key="8">
    <source>
        <dbReference type="EMBL" id="BDI30364.1"/>
    </source>
</evidence>
<dbReference type="EMBL" id="AP025739">
    <property type="protein sequence ID" value="BDI30364.1"/>
    <property type="molecule type" value="Genomic_DNA"/>
</dbReference>
<protein>
    <submittedName>
        <fullName evidence="8">Uncharacterized protein</fullName>
    </submittedName>
</protein>
<proteinExistence type="inferred from homology"/>
<evidence type="ECO:0000256" key="2">
    <source>
        <dbReference type="ARBA" id="ARBA00007783"/>
    </source>
</evidence>
<evidence type="ECO:0000256" key="6">
    <source>
        <dbReference type="ARBA" id="ARBA00022989"/>
    </source>
</evidence>
<dbReference type="PANTHER" id="PTHR30413">
    <property type="entry name" value="INNER MEMBRANE TRANSPORT PERMEASE"/>
    <property type="match status" value="1"/>
</dbReference>
<dbReference type="OrthoDB" id="9786910at2"/>
<keyword evidence="4" id="KW-1003">Cell membrane</keyword>
<dbReference type="GO" id="GO:0015920">
    <property type="term" value="P:lipopolysaccharide transport"/>
    <property type="evidence" value="ECO:0007669"/>
    <property type="project" value="TreeGrafter"/>
</dbReference>
<dbReference type="PANTHER" id="PTHR30413:SF8">
    <property type="entry name" value="TRANSPORT PERMEASE PROTEIN"/>
    <property type="match status" value="1"/>
</dbReference>
<dbReference type="InterPro" id="IPR013525">
    <property type="entry name" value="ABC2_TM"/>
</dbReference>
<gene>
    <name evidence="8" type="ORF">CCAX7_24150</name>
</gene>
<dbReference type="AlphaFoldDB" id="A0A402CVD5"/>
<dbReference type="GO" id="GO:0140359">
    <property type="term" value="F:ABC-type transporter activity"/>
    <property type="evidence" value="ECO:0007669"/>
    <property type="project" value="InterPro"/>
</dbReference>
<keyword evidence="9" id="KW-1185">Reference proteome</keyword>
<dbReference type="GO" id="GO:0005886">
    <property type="term" value="C:plasma membrane"/>
    <property type="evidence" value="ECO:0007669"/>
    <property type="project" value="UniProtKB-SubCell"/>
</dbReference>
<accession>A0A402CVD5</accession>
<evidence type="ECO:0000256" key="7">
    <source>
        <dbReference type="ARBA" id="ARBA00023136"/>
    </source>
</evidence>
<keyword evidence="5" id="KW-0812">Transmembrane</keyword>
<comment type="subcellular location">
    <subcellularLocation>
        <location evidence="1">Cell inner membrane</location>
        <topology evidence="1">Multi-pass membrane protein</topology>
    </subcellularLocation>
</comment>
<evidence type="ECO:0000256" key="3">
    <source>
        <dbReference type="ARBA" id="ARBA00022448"/>
    </source>
</evidence>
<evidence type="ECO:0000256" key="1">
    <source>
        <dbReference type="ARBA" id="ARBA00004429"/>
    </source>
</evidence>
<comment type="similarity">
    <text evidence="2">Belongs to the ABC-2 integral membrane protein family.</text>
</comment>
<keyword evidence="6" id="KW-1133">Transmembrane helix</keyword>
<sequence>MTTPSIIIKPLKRGEPGLAAEARELWRYRHLIKTLVTRELKVRYKNSTLGIAWSMVSPLVQVFVMTLAVGIIAGTNAKGMSAYILCAYLPWNFFQNAVLDSSGSVLSQLGLLKKVYFPREIPLVAAVCSNFVHFILSLGVFVIYRWVLTPLFVGWPGLPPREVFWLPLIILVQFILTLGVSFFICAWNVFYEDVKFVASMMMSFLFYLLPILYFAENLQYSAKIPARWQWLAYHLYLGNPLAWVITAYKQVLLPAKIISSPGSPTAMTAPFDYRYFLIALVTSSLICIAGYNYFNGRKWKFTERP</sequence>
<organism evidence="8 9">
    <name type="scientific">Capsulimonas corticalis</name>
    <dbReference type="NCBI Taxonomy" id="2219043"/>
    <lineage>
        <taxon>Bacteria</taxon>
        <taxon>Bacillati</taxon>
        <taxon>Armatimonadota</taxon>
        <taxon>Armatimonadia</taxon>
        <taxon>Capsulimonadales</taxon>
        <taxon>Capsulimonadaceae</taxon>
        <taxon>Capsulimonas</taxon>
    </lineage>
</organism>
<evidence type="ECO:0000313" key="9">
    <source>
        <dbReference type="Proteomes" id="UP000287394"/>
    </source>
</evidence>
<dbReference type="KEGG" id="ccot:CCAX7_24150"/>